<proteinExistence type="predicted"/>
<keyword evidence="3" id="KW-0012">Acyltransferase</keyword>
<dbReference type="PANTHER" id="PTHR23416">
    <property type="entry name" value="SIALIC ACID SYNTHASE-RELATED"/>
    <property type="match status" value="1"/>
</dbReference>
<keyword evidence="4" id="KW-1185">Reference proteome</keyword>
<accession>A0ABW0UDG9</accession>
<dbReference type="InterPro" id="IPR001451">
    <property type="entry name" value="Hexapep"/>
</dbReference>
<dbReference type="Gene3D" id="2.160.10.10">
    <property type="entry name" value="Hexapeptide repeat proteins"/>
    <property type="match status" value="1"/>
</dbReference>
<sequence length="194" mass="21806">MEKMIEFNLKKIKIWIYMLCKHPVIFFKKTITTNLLIKSRSNINNIDKIKEGNNVVLGYDTRINFFGDSRLYIGSGTYCCNRNSFLVGADIKIGENVLLASDICITSENHGINPESKKFYMNQDLVFSPVEIGDGCWIGEKAIILPGVKIGKKSIIGAGSIVTTSIPDYSIAVGNPAKVIKKYNVKEKQWEYVK</sequence>
<evidence type="ECO:0000256" key="1">
    <source>
        <dbReference type="ARBA" id="ARBA00022679"/>
    </source>
</evidence>
<dbReference type="EMBL" id="JBHSOJ010000016">
    <property type="protein sequence ID" value="MFC5630874.1"/>
    <property type="molecule type" value="Genomic_DNA"/>
</dbReference>
<dbReference type="Pfam" id="PF00132">
    <property type="entry name" value="Hexapep"/>
    <property type="match status" value="1"/>
</dbReference>
<dbReference type="GO" id="GO:0016746">
    <property type="term" value="F:acyltransferase activity"/>
    <property type="evidence" value="ECO:0007669"/>
    <property type="project" value="UniProtKB-KW"/>
</dbReference>
<evidence type="ECO:0000313" key="4">
    <source>
        <dbReference type="Proteomes" id="UP001596110"/>
    </source>
</evidence>
<comment type="caution">
    <text evidence="3">The sequence shown here is derived from an EMBL/GenBank/DDBJ whole genome shotgun (WGS) entry which is preliminary data.</text>
</comment>
<evidence type="ECO:0000313" key="3">
    <source>
        <dbReference type="EMBL" id="MFC5630874.1"/>
    </source>
</evidence>
<name>A0ABW0UDG9_9STRE</name>
<reference evidence="4" key="1">
    <citation type="journal article" date="2019" name="Int. J. Syst. Evol. Microbiol.">
        <title>The Global Catalogue of Microorganisms (GCM) 10K type strain sequencing project: providing services to taxonomists for standard genome sequencing and annotation.</title>
        <authorList>
            <consortium name="The Broad Institute Genomics Platform"/>
            <consortium name="The Broad Institute Genome Sequencing Center for Infectious Disease"/>
            <person name="Wu L."/>
            <person name="Ma J."/>
        </authorList>
    </citation>
    <scope>NUCLEOTIDE SEQUENCE [LARGE SCALE GENOMIC DNA]</scope>
    <source>
        <strain evidence="4">DT43</strain>
    </source>
</reference>
<organism evidence="3 4">
    <name type="scientific">Streptococcus caledonicus</name>
    <dbReference type="NCBI Taxonomy" id="2614158"/>
    <lineage>
        <taxon>Bacteria</taxon>
        <taxon>Bacillati</taxon>
        <taxon>Bacillota</taxon>
        <taxon>Bacilli</taxon>
        <taxon>Lactobacillales</taxon>
        <taxon>Streptococcaceae</taxon>
        <taxon>Streptococcus</taxon>
    </lineage>
</organism>
<evidence type="ECO:0000256" key="2">
    <source>
        <dbReference type="ARBA" id="ARBA00022737"/>
    </source>
</evidence>
<dbReference type="Proteomes" id="UP001596110">
    <property type="component" value="Unassembled WGS sequence"/>
</dbReference>
<dbReference type="InterPro" id="IPR051159">
    <property type="entry name" value="Hexapeptide_acetyltransf"/>
</dbReference>
<dbReference type="PROSITE" id="PS00101">
    <property type="entry name" value="HEXAPEP_TRANSFERASES"/>
    <property type="match status" value="1"/>
</dbReference>
<dbReference type="InterPro" id="IPR011004">
    <property type="entry name" value="Trimer_LpxA-like_sf"/>
</dbReference>
<dbReference type="InterPro" id="IPR018357">
    <property type="entry name" value="Hexapep_transf_CS"/>
</dbReference>
<dbReference type="SUPFAM" id="SSF51161">
    <property type="entry name" value="Trimeric LpxA-like enzymes"/>
    <property type="match status" value="1"/>
</dbReference>
<dbReference type="RefSeq" id="WP_156805737.1">
    <property type="nucleotide sequence ID" value="NZ_JBHSOJ010000016.1"/>
</dbReference>
<gene>
    <name evidence="3" type="ORF">ACFPQ3_04550</name>
</gene>
<keyword evidence="2" id="KW-0677">Repeat</keyword>
<protein>
    <submittedName>
        <fullName evidence="3">Acyltransferase</fullName>
    </submittedName>
</protein>
<keyword evidence="1" id="KW-0808">Transferase</keyword>